<dbReference type="PROSITE" id="PS51186">
    <property type="entry name" value="GNAT"/>
    <property type="match status" value="1"/>
</dbReference>
<proteinExistence type="predicted"/>
<dbReference type="PANTHER" id="PTHR10545">
    <property type="entry name" value="DIAMINE N-ACETYLTRANSFERASE"/>
    <property type="match status" value="1"/>
</dbReference>
<keyword evidence="1" id="KW-0808">Transferase</keyword>
<protein>
    <submittedName>
        <fullName evidence="4">N-acetyltransferase family protein</fullName>
    </submittedName>
</protein>
<dbReference type="SUPFAM" id="SSF55729">
    <property type="entry name" value="Acyl-CoA N-acyltransferases (Nat)"/>
    <property type="match status" value="1"/>
</dbReference>
<reference evidence="4 5" key="1">
    <citation type="submission" date="2024-06" db="EMBL/GenBank/DDBJ databases">
        <authorList>
            <person name="Tuo L."/>
        </authorList>
    </citation>
    <scope>NUCLEOTIDE SEQUENCE [LARGE SCALE GENOMIC DNA]</scope>
    <source>
        <strain evidence="4 5">ZMM04-5</strain>
    </source>
</reference>
<dbReference type="InterPro" id="IPR016181">
    <property type="entry name" value="Acyl_CoA_acyltransferase"/>
</dbReference>
<evidence type="ECO:0000256" key="2">
    <source>
        <dbReference type="ARBA" id="ARBA00023315"/>
    </source>
</evidence>
<gene>
    <name evidence="4" type="ORF">ABUE31_17470</name>
</gene>
<keyword evidence="2" id="KW-0012">Acyltransferase</keyword>
<evidence type="ECO:0000313" key="4">
    <source>
        <dbReference type="EMBL" id="MEW9807782.1"/>
    </source>
</evidence>
<dbReference type="CDD" id="cd04301">
    <property type="entry name" value="NAT_SF"/>
    <property type="match status" value="1"/>
</dbReference>
<dbReference type="EMBL" id="JBFOCI010000005">
    <property type="protein sequence ID" value="MEW9807782.1"/>
    <property type="molecule type" value="Genomic_DNA"/>
</dbReference>
<name>A0ABV3R368_9HYPH</name>
<evidence type="ECO:0000259" key="3">
    <source>
        <dbReference type="PROSITE" id="PS51186"/>
    </source>
</evidence>
<dbReference type="Pfam" id="PF00583">
    <property type="entry name" value="Acetyltransf_1"/>
    <property type="match status" value="1"/>
</dbReference>
<dbReference type="InterPro" id="IPR051016">
    <property type="entry name" value="Diverse_Substrate_AcTransf"/>
</dbReference>
<dbReference type="Gene3D" id="3.40.630.30">
    <property type="match status" value="1"/>
</dbReference>
<keyword evidence="5" id="KW-1185">Reference proteome</keyword>
<accession>A0ABV3R368</accession>
<dbReference type="Proteomes" id="UP001556196">
    <property type="component" value="Unassembled WGS sequence"/>
</dbReference>
<sequence length="150" mass="17232">MTNLVIRPLEQSDQADWRRLWTAYLEFYKTTVAEAVYETTWRRLFDPGAYEPKGFLAIADGKPVGLVHYLYHRSCWSEVNNCYLQDLFADESARGTGVGRALIEAVQAEAAKAGVSNVYWMTHETNETARRLYDRVARRTGFIEYDLLPG</sequence>
<evidence type="ECO:0000256" key="1">
    <source>
        <dbReference type="ARBA" id="ARBA00022679"/>
    </source>
</evidence>
<organism evidence="4 5">
    <name type="scientific">Mesorhizobium marinum</name>
    <dbReference type="NCBI Taxonomy" id="3228790"/>
    <lineage>
        <taxon>Bacteria</taxon>
        <taxon>Pseudomonadati</taxon>
        <taxon>Pseudomonadota</taxon>
        <taxon>Alphaproteobacteria</taxon>
        <taxon>Hyphomicrobiales</taxon>
        <taxon>Phyllobacteriaceae</taxon>
        <taxon>Mesorhizobium</taxon>
    </lineage>
</organism>
<dbReference type="PANTHER" id="PTHR10545:SF42">
    <property type="entry name" value="ACETYLTRANSFERASE"/>
    <property type="match status" value="1"/>
</dbReference>
<dbReference type="RefSeq" id="WP_367724963.1">
    <property type="nucleotide sequence ID" value="NZ_JBFOCH010000028.1"/>
</dbReference>
<evidence type="ECO:0000313" key="5">
    <source>
        <dbReference type="Proteomes" id="UP001556196"/>
    </source>
</evidence>
<feature type="domain" description="N-acetyltransferase" evidence="3">
    <location>
        <begin position="4"/>
        <end position="150"/>
    </location>
</feature>
<dbReference type="InterPro" id="IPR000182">
    <property type="entry name" value="GNAT_dom"/>
</dbReference>
<comment type="caution">
    <text evidence="4">The sequence shown here is derived from an EMBL/GenBank/DDBJ whole genome shotgun (WGS) entry which is preliminary data.</text>
</comment>